<organism evidence="1">
    <name type="scientific">bioreactor metagenome</name>
    <dbReference type="NCBI Taxonomy" id="1076179"/>
    <lineage>
        <taxon>unclassified sequences</taxon>
        <taxon>metagenomes</taxon>
        <taxon>ecological metagenomes</taxon>
    </lineage>
</organism>
<gene>
    <name evidence="1" type="ORF">SDC9_175018</name>
</gene>
<accession>A0A645GU59</accession>
<proteinExistence type="predicted"/>
<protein>
    <submittedName>
        <fullName evidence="1">Uncharacterized protein</fullName>
    </submittedName>
</protein>
<sequence length="100" mass="11542">MSHVIEDPSGEFFVLGLVEFKDHQVDNLRQHKIVVEFQFIPSRQTHFTRESTQGLLKKTVYGTDGKSGIVVKNTFEDSCGSFSDSVFRETEFFFQLFQIT</sequence>
<comment type="caution">
    <text evidence="1">The sequence shown here is derived from an EMBL/GenBank/DDBJ whole genome shotgun (WGS) entry which is preliminary data.</text>
</comment>
<dbReference type="EMBL" id="VSSQ01077547">
    <property type="protein sequence ID" value="MPN27584.1"/>
    <property type="molecule type" value="Genomic_DNA"/>
</dbReference>
<name>A0A645GU59_9ZZZZ</name>
<reference evidence="1" key="1">
    <citation type="submission" date="2019-08" db="EMBL/GenBank/DDBJ databases">
        <authorList>
            <person name="Kucharzyk K."/>
            <person name="Murdoch R.W."/>
            <person name="Higgins S."/>
            <person name="Loffler F."/>
        </authorList>
    </citation>
    <scope>NUCLEOTIDE SEQUENCE</scope>
</reference>
<dbReference type="AlphaFoldDB" id="A0A645GU59"/>
<evidence type="ECO:0000313" key="1">
    <source>
        <dbReference type="EMBL" id="MPN27584.1"/>
    </source>
</evidence>